<dbReference type="InterPro" id="IPR020806">
    <property type="entry name" value="PKS_PP-bd"/>
</dbReference>
<sequence length="1383" mass="150004">RRIPDLSIYLLDAEGEPVPVGVAGEMYIGGAGVARGYLNRPELTAQRFVPDPFSALPGARMYRSGDLGRWRDDGTIAYLGRNDFQVKIRGFRIELGEIEARLTEHPAVREAVVLAREDKPGDQRLVAYIVAARTVDAEQLRTHLSAQLPDYMVPAAYVQLEQMPLTSNGKLDRKQLPAPATDAYAAHAYAAPQGATETTLAAIWSELLQIEQVGRHDNFFALGGHSLLAVTLMERMRRQGLPAEVRALFTAPTVAGLAAAVGVENQLVAVPPNLIPPQCEVLTPAMLPLIALNSVELASVVSTVPGGVANVQDIYPLAPLQEGILYHHLMASEGDPYLLVGLTSFDSRVQLQRYLTALQAVIDRHDILRTAVVWDGVPEPVQVVWRHAQLPIEGVQLDPAAGDVAAQLRARFDPREYRLDISQAPLLRTCLAYDAPQRRWLLLTLLHHLAGDHTTLDVVRAEIELHLLGRAQQLPAALPFRNFVAQARLGVTPQAHETFFRQMLADVDEPTAPFGLLEVRGDGSGLEEAQLQLDPDLARRLRQQARQLGVSAASICHLAWAQVLARAAGRTDVVFGTVLFGRMQGGEGADRMMGLLINTLPLRIKIDEQGVAASVRRTHGSLAELLQHEHASLALAQRASAIPATTPLFSALLNYRHSADSAAPSAEQQQAWAGIEMLSGEERTNYPLVLAVDDLGQGFRLTAQVAAAVGALRVCDFMQTALERLVVALETTPEQALISVDVLPAAERQQVVSDWNTTQAAYPQQQLIHQLFEAQVVKTPDAVALVHEDSQLSYAELNLQANRLAHYLIALGVRPDDRVALCAERGPEMVVGLLAVLKAGGAYVPLDPAYPSERLAHMLADSAPVALLTQAGIGGAWQQVLSTISSTLPVLDLAAAAPQWTGHAAHNPDPAGIGLSASHLAYVIYTSGSTGKPKGVMVEHRNVANHMLWMQSAFALTADHAVLHKTPCGFDASVWEFFAPLLSGARLVLAKPDGQRDVAYLAELIQSQEIHTLQVVPTLLSMLLETPAFAACHSLRRVFCGGEALAASLIARFHAQLPQAQLINLYGPTEATIDATYWVCPPGASAASISIGGPIANTRIYLLDAQGQPAPVGVAGEIYIGGAGVARGYLNRPELTAERFMHDPFSAQPGARMYRSGDLGRWRADGTIAYLGRNDFQVKLRGFRIELGEIETQLATHPAVRTAVVVAREDSPGDRRLVAYVVAAEDASERAVDAEHLRTHLGWHLPDYMVPAAYVQLDCMPLTPSGKIDRMRLPAPEADAYPVRVYEAPQGEIETTLAEIWSDLLKIEQIGRHDNFFELGGHSLLMVQMISRLRHAFGVDIALQDVFVSPTLAALSEQIIDSQLAQFDPVELASVSNLMRDTA</sequence>
<dbReference type="Proteomes" id="UP001596045">
    <property type="component" value="Unassembled WGS sequence"/>
</dbReference>
<dbReference type="PROSITE" id="PS50075">
    <property type="entry name" value="CARRIER"/>
    <property type="match status" value="2"/>
</dbReference>
<dbReference type="SMART" id="SM00823">
    <property type="entry name" value="PKS_PP"/>
    <property type="match status" value="2"/>
</dbReference>
<dbReference type="Gene3D" id="2.30.38.10">
    <property type="entry name" value="Luciferase, Domain 3"/>
    <property type="match status" value="1"/>
</dbReference>
<dbReference type="Gene3D" id="3.30.300.30">
    <property type="match status" value="2"/>
</dbReference>
<dbReference type="InterPro" id="IPR000873">
    <property type="entry name" value="AMP-dep_synth/lig_dom"/>
</dbReference>
<feature type="non-terminal residue" evidence="5">
    <location>
        <position position="1"/>
    </location>
</feature>
<dbReference type="Pfam" id="PF13193">
    <property type="entry name" value="AMP-binding_C"/>
    <property type="match status" value="2"/>
</dbReference>
<dbReference type="InterPro" id="IPR006162">
    <property type="entry name" value="Ppantetheine_attach_site"/>
</dbReference>
<dbReference type="Gene3D" id="3.30.559.30">
    <property type="entry name" value="Nonribosomal peptide synthetase, condensation domain"/>
    <property type="match status" value="1"/>
</dbReference>
<comment type="caution">
    <text evidence="5">The sequence shown here is derived from an EMBL/GenBank/DDBJ whole genome shotgun (WGS) entry which is preliminary data.</text>
</comment>
<dbReference type="Gene3D" id="3.40.50.980">
    <property type="match status" value="2"/>
</dbReference>
<dbReference type="RefSeq" id="WP_378997718.1">
    <property type="nucleotide sequence ID" value="NZ_JBHSMT010000016.1"/>
</dbReference>
<dbReference type="PANTHER" id="PTHR45527">
    <property type="entry name" value="NONRIBOSOMAL PEPTIDE SYNTHETASE"/>
    <property type="match status" value="1"/>
</dbReference>
<dbReference type="Gene3D" id="3.40.50.12780">
    <property type="entry name" value="N-terminal domain of ligase-like"/>
    <property type="match status" value="1"/>
</dbReference>
<dbReference type="PROSITE" id="PS00012">
    <property type="entry name" value="PHOSPHOPANTETHEINE"/>
    <property type="match status" value="1"/>
</dbReference>
<evidence type="ECO:0000256" key="2">
    <source>
        <dbReference type="ARBA" id="ARBA00022450"/>
    </source>
</evidence>
<dbReference type="Gene3D" id="1.10.1200.10">
    <property type="entry name" value="ACP-like"/>
    <property type="match status" value="2"/>
</dbReference>
<dbReference type="InterPro" id="IPR025110">
    <property type="entry name" value="AMP-bd_C"/>
</dbReference>
<dbReference type="PROSITE" id="PS00455">
    <property type="entry name" value="AMP_BINDING"/>
    <property type="match status" value="1"/>
</dbReference>
<name>A0ABW0MCB8_9BURK</name>
<comment type="cofactor">
    <cofactor evidence="1">
        <name>pantetheine 4'-phosphate</name>
        <dbReference type="ChEBI" id="CHEBI:47942"/>
    </cofactor>
</comment>
<dbReference type="InterPro" id="IPR042099">
    <property type="entry name" value="ANL_N_sf"/>
</dbReference>
<evidence type="ECO:0000256" key="3">
    <source>
        <dbReference type="ARBA" id="ARBA00022553"/>
    </source>
</evidence>
<evidence type="ECO:0000256" key="1">
    <source>
        <dbReference type="ARBA" id="ARBA00001957"/>
    </source>
</evidence>
<dbReference type="Pfam" id="PF00501">
    <property type="entry name" value="AMP-binding"/>
    <property type="match status" value="1"/>
</dbReference>
<dbReference type="PANTHER" id="PTHR45527:SF1">
    <property type="entry name" value="FATTY ACID SYNTHASE"/>
    <property type="match status" value="1"/>
</dbReference>
<proteinExistence type="predicted"/>
<dbReference type="InterPro" id="IPR036736">
    <property type="entry name" value="ACP-like_sf"/>
</dbReference>
<dbReference type="InterPro" id="IPR045851">
    <property type="entry name" value="AMP-bd_C_sf"/>
</dbReference>
<organism evidence="5 6">
    <name type="scientific">Paraherbaspirillum soli</name>
    <dbReference type="NCBI Taxonomy" id="631222"/>
    <lineage>
        <taxon>Bacteria</taxon>
        <taxon>Pseudomonadati</taxon>
        <taxon>Pseudomonadota</taxon>
        <taxon>Betaproteobacteria</taxon>
        <taxon>Burkholderiales</taxon>
        <taxon>Oxalobacteraceae</taxon>
        <taxon>Paraherbaspirillum</taxon>
    </lineage>
</organism>
<dbReference type="Pfam" id="PF00668">
    <property type="entry name" value="Condensation"/>
    <property type="match status" value="1"/>
</dbReference>
<keyword evidence="3" id="KW-0597">Phosphoprotein</keyword>
<evidence type="ECO:0000313" key="6">
    <source>
        <dbReference type="Proteomes" id="UP001596045"/>
    </source>
</evidence>
<dbReference type="InterPro" id="IPR020845">
    <property type="entry name" value="AMP-binding_CS"/>
</dbReference>
<feature type="domain" description="Carrier" evidence="4">
    <location>
        <begin position="1288"/>
        <end position="1363"/>
    </location>
</feature>
<dbReference type="SUPFAM" id="SSF47336">
    <property type="entry name" value="ACP-like"/>
    <property type="match status" value="2"/>
</dbReference>
<dbReference type="SUPFAM" id="SSF52777">
    <property type="entry name" value="CoA-dependent acyltransferases"/>
    <property type="match status" value="2"/>
</dbReference>
<evidence type="ECO:0000313" key="5">
    <source>
        <dbReference type="EMBL" id="MFC5474606.1"/>
    </source>
</evidence>
<dbReference type="SUPFAM" id="SSF56801">
    <property type="entry name" value="Acetyl-CoA synthetase-like"/>
    <property type="match status" value="2"/>
</dbReference>
<dbReference type="InterPro" id="IPR001242">
    <property type="entry name" value="Condensation_dom"/>
</dbReference>
<dbReference type="Pfam" id="PF00550">
    <property type="entry name" value="PP-binding"/>
    <property type="match status" value="2"/>
</dbReference>
<accession>A0ABW0MCB8</accession>
<reference evidence="6" key="1">
    <citation type="journal article" date="2019" name="Int. J. Syst. Evol. Microbiol.">
        <title>The Global Catalogue of Microorganisms (GCM) 10K type strain sequencing project: providing services to taxonomists for standard genome sequencing and annotation.</title>
        <authorList>
            <consortium name="The Broad Institute Genomics Platform"/>
            <consortium name="The Broad Institute Genome Sequencing Center for Infectious Disease"/>
            <person name="Wu L."/>
            <person name="Ma J."/>
        </authorList>
    </citation>
    <scope>NUCLEOTIDE SEQUENCE [LARGE SCALE GENOMIC DNA]</scope>
    <source>
        <strain evidence="6">JCM 17066</strain>
    </source>
</reference>
<keyword evidence="2" id="KW-0596">Phosphopantetheine</keyword>
<dbReference type="InterPro" id="IPR010071">
    <property type="entry name" value="AA_adenyl_dom"/>
</dbReference>
<dbReference type="EMBL" id="JBHSMT010000016">
    <property type="protein sequence ID" value="MFC5474606.1"/>
    <property type="molecule type" value="Genomic_DNA"/>
</dbReference>
<gene>
    <name evidence="5" type="ORF">ACFPM8_11630</name>
</gene>
<dbReference type="InterPro" id="IPR009081">
    <property type="entry name" value="PP-bd_ACP"/>
</dbReference>
<keyword evidence="6" id="KW-1185">Reference proteome</keyword>
<dbReference type="Gene3D" id="3.30.559.10">
    <property type="entry name" value="Chloramphenicol acetyltransferase-like domain"/>
    <property type="match status" value="1"/>
</dbReference>
<dbReference type="NCBIfam" id="TIGR01733">
    <property type="entry name" value="AA-adenyl-dom"/>
    <property type="match status" value="1"/>
</dbReference>
<feature type="domain" description="Carrier" evidence="4">
    <location>
        <begin position="191"/>
        <end position="265"/>
    </location>
</feature>
<dbReference type="CDD" id="cd05930">
    <property type="entry name" value="A_NRPS"/>
    <property type="match status" value="1"/>
</dbReference>
<dbReference type="InterPro" id="IPR023213">
    <property type="entry name" value="CAT-like_dom_sf"/>
</dbReference>
<protein>
    <submittedName>
        <fullName evidence="5">Amino acid adenylation domain-containing protein</fullName>
    </submittedName>
</protein>
<dbReference type="CDD" id="cd19544">
    <property type="entry name" value="E-C_NRPS"/>
    <property type="match status" value="1"/>
</dbReference>
<evidence type="ECO:0000259" key="4">
    <source>
        <dbReference type="PROSITE" id="PS50075"/>
    </source>
</evidence>